<dbReference type="Pfam" id="PF24758">
    <property type="entry name" value="LRR_At5g56370"/>
    <property type="match status" value="1"/>
</dbReference>
<feature type="chain" id="PRO_5015084971" description="F-box/LRR-repeat protein 15/At3g58940/PEG3-like LRR domain-containing protein" evidence="1">
    <location>
        <begin position="35"/>
        <end position="167"/>
    </location>
</feature>
<feature type="domain" description="F-box/LRR-repeat protein 15/At3g58940/PEG3-like LRR" evidence="2">
    <location>
        <begin position="12"/>
        <end position="100"/>
    </location>
</feature>
<keyword evidence="1" id="KW-0732">Signal</keyword>
<sequence>MKSHMCAVLSINFRSLAILQLEMICALSVPSVICLPNLKELWLIDCIEFLDDHSVQCLLSGCQYLQKLFLHNCKWKSVNTVCLSSPMLEESFVAKLFDDEINYCQFVIYGINLNPLCVGVNFLKIGYFIHSSSVCIDVGEKVNIEEEEREGEVIYHLQKLQWGFCNL</sequence>
<reference evidence="3" key="1">
    <citation type="submission" date="2018-02" db="EMBL/GenBank/DDBJ databases">
        <title>Rhizophora mucronata_Transcriptome.</title>
        <authorList>
            <person name="Meera S.P."/>
            <person name="Sreeshan A."/>
            <person name="Augustine A."/>
        </authorList>
    </citation>
    <scope>NUCLEOTIDE SEQUENCE</scope>
    <source>
        <tissue evidence="3">Leaf</tissue>
    </source>
</reference>
<dbReference type="EMBL" id="GGEC01010420">
    <property type="protein sequence ID" value="MBW90903.1"/>
    <property type="molecule type" value="Transcribed_RNA"/>
</dbReference>
<dbReference type="EMBL" id="GGEC01010421">
    <property type="protein sequence ID" value="MBW90904.1"/>
    <property type="molecule type" value="Transcribed_RNA"/>
</dbReference>
<name>A0A2P2JBT5_RHIMU</name>
<accession>A0A2P2JBT5</accession>
<evidence type="ECO:0000256" key="1">
    <source>
        <dbReference type="SAM" id="SignalP"/>
    </source>
</evidence>
<feature type="signal peptide" evidence="1">
    <location>
        <begin position="1"/>
        <end position="34"/>
    </location>
</feature>
<evidence type="ECO:0000313" key="3">
    <source>
        <dbReference type="EMBL" id="MBW90903.1"/>
    </source>
</evidence>
<protein>
    <recommendedName>
        <fullName evidence="2">F-box/LRR-repeat protein 15/At3g58940/PEG3-like LRR domain-containing protein</fullName>
    </recommendedName>
</protein>
<dbReference type="InterPro" id="IPR055411">
    <property type="entry name" value="LRR_FXL15/At3g58940/PEG3-like"/>
</dbReference>
<dbReference type="EMBL" id="GGEC01010422">
    <property type="protein sequence ID" value="MBW90905.1"/>
    <property type="molecule type" value="Transcribed_RNA"/>
</dbReference>
<dbReference type="SUPFAM" id="SSF52047">
    <property type="entry name" value="RNI-like"/>
    <property type="match status" value="1"/>
</dbReference>
<proteinExistence type="predicted"/>
<organism evidence="3">
    <name type="scientific">Rhizophora mucronata</name>
    <name type="common">Asiatic mangrove</name>
    <dbReference type="NCBI Taxonomy" id="61149"/>
    <lineage>
        <taxon>Eukaryota</taxon>
        <taxon>Viridiplantae</taxon>
        <taxon>Streptophyta</taxon>
        <taxon>Embryophyta</taxon>
        <taxon>Tracheophyta</taxon>
        <taxon>Spermatophyta</taxon>
        <taxon>Magnoliopsida</taxon>
        <taxon>eudicotyledons</taxon>
        <taxon>Gunneridae</taxon>
        <taxon>Pentapetalae</taxon>
        <taxon>rosids</taxon>
        <taxon>fabids</taxon>
        <taxon>Malpighiales</taxon>
        <taxon>Rhizophoraceae</taxon>
        <taxon>Rhizophora</taxon>
    </lineage>
</organism>
<evidence type="ECO:0000259" key="2">
    <source>
        <dbReference type="Pfam" id="PF24758"/>
    </source>
</evidence>
<dbReference type="AlphaFoldDB" id="A0A2P2JBT5"/>